<keyword evidence="2" id="KW-1185">Reference proteome</keyword>
<protein>
    <submittedName>
        <fullName evidence="1">Uncharacterized protein</fullName>
    </submittedName>
</protein>
<name>A0ABU8QA86_9SPHN</name>
<evidence type="ECO:0000313" key="1">
    <source>
        <dbReference type="EMBL" id="MEJ5096403.1"/>
    </source>
</evidence>
<sequence length="54" mass="5976">MELANRPARARCLMAHVNKVHSVRTIGLVAQELDKTEDEITVLALGMDMEDGLI</sequence>
<reference evidence="1 2" key="1">
    <citation type="submission" date="2023-12" db="EMBL/GenBank/DDBJ databases">
        <title>Gut-associated functions are favored during microbiome assembly across C. elegans life.</title>
        <authorList>
            <person name="Zimmermann J."/>
        </authorList>
    </citation>
    <scope>NUCLEOTIDE SEQUENCE [LARGE SCALE GENOMIC DNA]</scope>
    <source>
        <strain evidence="1 2">JUb134</strain>
    </source>
</reference>
<comment type="caution">
    <text evidence="1">The sequence shown here is derived from an EMBL/GenBank/DDBJ whole genome shotgun (WGS) entry which is preliminary data.</text>
</comment>
<dbReference type="EMBL" id="JBBGZA010000002">
    <property type="protein sequence ID" value="MEJ5096403.1"/>
    <property type="molecule type" value="Genomic_DNA"/>
</dbReference>
<accession>A0ABU8QA86</accession>
<dbReference type="Proteomes" id="UP001380365">
    <property type="component" value="Unassembled WGS sequence"/>
</dbReference>
<evidence type="ECO:0000313" key="2">
    <source>
        <dbReference type="Proteomes" id="UP001380365"/>
    </source>
</evidence>
<gene>
    <name evidence="1" type="ORF">WH159_17980</name>
</gene>
<organism evidence="1 2">
    <name type="scientific">Sphingomonas molluscorum</name>
    <dbReference type="NCBI Taxonomy" id="418184"/>
    <lineage>
        <taxon>Bacteria</taxon>
        <taxon>Pseudomonadati</taxon>
        <taxon>Pseudomonadota</taxon>
        <taxon>Alphaproteobacteria</taxon>
        <taxon>Sphingomonadales</taxon>
        <taxon>Sphingomonadaceae</taxon>
        <taxon>Sphingomonas</taxon>
    </lineage>
</organism>
<proteinExistence type="predicted"/>
<dbReference type="RefSeq" id="WP_204991462.1">
    <property type="nucleotide sequence ID" value="NZ_JBBGZA010000002.1"/>
</dbReference>